<proteinExistence type="predicted"/>
<dbReference type="HOGENOM" id="CLU_2138167_0_0_1"/>
<reference evidence="1" key="2">
    <citation type="submission" date="2011-02" db="EMBL/GenBank/DDBJ databases">
        <authorList>
            <person name="MacLean D."/>
        </authorList>
    </citation>
    <scope>NUCLEOTIDE SEQUENCE</scope>
</reference>
<dbReference type="AlphaFoldDB" id="F0WZY1"/>
<protein>
    <submittedName>
        <fullName evidence="1">AlNc14C451G11724 protein</fullName>
    </submittedName>
</protein>
<accession>F0WZY1</accession>
<name>F0WZY1_9STRA</name>
<reference evidence="1" key="1">
    <citation type="journal article" date="2011" name="PLoS Biol.">
        <title>Gene gain and loss during evolution of obligate parasitism in the white rust pathogen of Arabidopsis thaliana.</title>
        <authorList>
            <person name="Kemen E."/>
            <person name="Gardiner A."/>
            <person name="Schultz-Larsen T."/>
            <person name="Kemen A.C."/>
            <person name="Balmuth A.L."/>
            <person name="Robert-Seilaniantz A."/>
            <person name="Bailey K."/>
            <person name="Holub E."/>
            <person name="Studholme D.J."/>
            <person name="Maclean D."/>
            <person name="Jones J.D."/>
        </authorList>
    </citation>
    <scope>NUCLEOTIDE SEQUENCE</scope>
</reference>
<evidence type="ECO:0000313" key="1">
    <source>
        <dbReference type="EMBL" id="CCA27062.1"/>
    </source>
</evidence>
<gene>
    <name evidence="1" type="primary">AlNc14C451G11724</name>
    <name evidence="1" type="ORF">ALNC14_132060</name>
</gene>
<dbReference type="EMBL" id="FR824494">
    <property type="protein sequence ID" value="CCA27062.1"/>
    <property type="molecule type" value="Genomic_DNA"/>
</dbReference>
<sequence length="113" mass="12756">MRKGRALGRDVVAHVNDVSTRKETYTYLGCVKTGHINADCRSRDRKNHVGRRDRCGADLVLAINDVRRKIKSSVPNRKSTDLLPANDGANKEQDEWMLEIGSSRYLVSDKCLL</sequence>
<organism evidence="1">
    <name type="scientific">Albugo laibachii Nc14</name>
    <dbReference type="NCBI Taxonomy" id="890382"/>
    <lineage>
        <taxon>Eukaryota</taxon>
        <taxon>Sar</taxon>
        <taxon>Stramenopiles</taxon>
        <taxon>Oomycota</taxon>
        <taxon>Peronosporomycetes</taxon>
        <taxon>Albuginales</taxon>
        <taxon>Albuginaceae</taxon>
        <taxon>Albugo</taxon>
    </lineage>
</organism>